<feature type="compositionally biased region" description="Basic and acidic residues" evidence="1">
    <location>
        <begin position="381"/>
        <end position="400"/>
    </location>
</feature>
<gene>
    <name evidence="2" type="ORF">BG006_006120</name>
</gene>
<comment type="caution">
    <text evidence="2">The sequence shown here is derived from an EMBL/GenBank/DDBJ whole genome shotgun (WGS) entry which is preliminary data.</text>
</comment>
<feature type="compositionally biased region" description="Polar residues" evidence="1">
    <location>
        <begin position="272"/>
        <end position="288"/>
    </location>
</feature>
<feature type="compositionally biased region" description="Basic and acidic residues" evidence="1">
    <location>
        <begin position="639"/>
        <end position="654"/>
    </location>
</feature>
<feature type="compositionally biased region" description="Basic and acidic residues" evidence="1">
    <location>
        <begin position="40"/>
        <end position="51"/>
    </location>
</feature>
<dbReference type="EMBL" id="JAAAUY010000357">
    <property type="protein sequence ID" value="KAF9330978.1"/>
    <property type="molecule type" value="Genomic_DNA"/>
</dbReference>
<feature type="compositionally biased region" description="Low complexity" evidence="1">
    <location>
        <begin position="158"/>
        <end position="193"/>
    </location>
</feature>
<organism evidence="2 3">
    <name type="scientific">Podila minutissima</name>
    <dbReference type="NCBI Taxonomy" id="64525"/>
    <lineage>
        <taxon>Eukaryota</taxon>
        <taxon>Fungi</taxon>
        <taxon>Fungi incertae sedis</taxon>
        <taxon>Mucoromycota</taxon>
        <taxon>Mortierellomycotina</taxon>
        <taxon>Mortierellomycetes</taxon>
        <taxon>Mortierellales</taxon>
        <taxon>Mortierellaceae</taxon>
        <taxon>Podila</taxon>
    </lineage>
</organism>
<protein>
    <submittedName>
        <fullName evidence="2">Uncharacterized protein</fullName>
    </submittedName>
</protein>
<feature type="compositionally biased region" description="Low complexity" evidence="1">
    <location>
        <begin position="559"/>
        <end position="569"/>
    </location>
</feature>
<feature type="compositionally biased region" description="Polar residues" evidence="1">
    <location>
        <begin position="606"/>
        <end position="621"/>
    </location>
</feature>
<keyword evidence="3" id="KW-1185">Reference proteome</keyword>
<feature type="compositionally biased region" description="Basic and acidic residues" evidence="1">
    <location>
        <begin position="449"/>
        <end position="458"/>
    </location>
</feature>
<feature type="compositionally biased region" description="Low complexity" evidence="1">
    <location>
        <begin position="585"/>
        <end position="605"/>
    </location>
</feature>
<name>A0A9P5SJ30_9FUNG</name>
<feature type="region of interest" description="Disordered" evidence="1">
    <location>
        <begin position="1"/>
        <end position="219"/>
    </location>
</feature>
<reference evidence="2" key="1">
    <citation type="journal article" date="2020" name="Fungal Divers.">
        <title>Resolving the Mortierellaceae phylogeny through synthesis of multi-gene phylogenetics and phylogenomics.</title>
        <authorList>
            <person name="Vandepol N."/>
            <person name="Liber J."/>
            <person name="Desiro A."/>
            <person name="Na H."/>
            <person name="Kennedy M."/>
            <person name="Barry K."/>
            <person name="Grigoriev I.V."/>
            <person name="Miller A.N."/>
            <person name="O'Donnell K."/>
            <person name="Stajich J.E."/>
            <person name="Bonito G."/>
        </authorList>
    </citation>
    <scope>NUCLEOTIDE SEQUENCE</scope>
    <source>
        <strain evidence="2">NVP1</strain>
    </source>
</reference>
<feature type="compositionally biased region" description="Polar residues" evidence="1">
    <location>
        <begin position="140"/>
        <end position="150"/>
    </location>
</feature>
<dbReference type="Proteomes" id="UP000696485">
    <property type="component" value="Unassembled WGS sequence"/>
</dbReference>
<feature type="region of interest" description="Disordered" evidence="1">
    <location>
        <begin position="635"/>
        <end position="688"/>
    </location>
</feature>
<proteinExistence type="predicted"/>
<dbReference type="AlphaFoldDB" id="A0A9P5SJ30"/>
<feature type="compositionally biased region" description="Basic and acidic residues" evidence="1">
    <location>
        <begin position="304"/>
        <end position="316"/>
    </location>
</feature>
<feature type="compositionally biased region" description="Low complexity" evidence="1">
    <location>
        <begin position="26"/>
        <end position="35"/>
    </location>
</feature>
<feature type="compositionally biased region" description="Polar residues" evidence="1">
    <location>
        <begin position="664"/>
        <end position="681"/>
    </location>
</feature>
<evidence type="ECO:0000313" key="2">
    <source>
        <dbReference type="EMBL" id="KAF9330978.1"/>
    </source>
</evidence>
<evidence type="ECO:0000313" key="3">
    <source>
        <dbReference type="Proteomes" id="UP000696485"/>
    </source>
</evidence>
<feature type="region of interest" description="Disordered" evidence="1">
    <location>
        <begin position="248"/>
        <end position="621"/>
    </location>
</feature>
<evidence type="ECO:0000256" key="1">
    <source>
        <dbReference type="SAM" id="MobiDB-lite"/>
    </source>
</evidence>
<accession>A0A9P5SJ30</accession>
<sequence length="700" mass="78766">MLTVEVLNPRGVDAFSHQAFKQDRVTTGANRTPTPRTRRATGESEYRDRKPGHSRPAGGTSMSKIASAPLTPRPIPKQNKSGVNGKPPQPPSSYSYSFDDNIDPFMPSTPPTFIASMEPTFFKSDTTTNKNQSKEDPGPSSRQEQTPVTKSQKRSSRPRSSTIATPSVTPTSTASNTKAPDSPKSPVPTSSKSGISQMRGARTRDASVSSLPKPSHDDMILPAVARRIKEEGIFNHDVIAYSDDYNAPLYRLPMTSGTAGNPFASYDREMAASSTNLSSRKGQSSPNDRQFDGPSDEIPTASNRHKDPIKKSHEKQPSSTSTPVPRGPSPTPLERRETPSSSPIPEAIPQVSSPPWERGAGKESDVALTAVPNPSIPAGSRPDRPRRTRRNTEGRQRIDLPEQEQYVRQQSLTSDRKGKVSENDIQALDVRGTMQGNDGSNRQQRRRSKTLDQERDNVSNDFYADIQTAEAAQFAVPKKPAATHQQHENGNGYQRRQNQYSNNEGGDSYDQQYDQRYSNNKNHHQGRQYRNEEPAQRSPKSQYDREPQHAQDPYNYGHQQSQQQYQQFHQESKYDQEPQYTQETQYDQEPQYAQRQQRQQKHYNQPDNQRQNHAQGGRSHYNQQQNYGVDQVQGYDNQDYDHRQPSRQHNDDQPRFAQGATHIEMSQFSPESQHDTPNNNPEVIDSPKMKKKGAVCCIIC</sequence>
<feature type="compositionally biased region" description="Polar residues" evidence="1">
    <location>
        <begin position="488"/>
        <end position="520"/>
    </location>
</feature>